<evidence type="ECO:0000259" key="1">
    <source>
        <dbReference type="Pfam" id="PF07398"/>
    </source>
</evidence>
<dbReference type="InterPro" id="IPR024344">
    <property type="entry name" value="MDMPI_metal-binding"/>
</dbReference>
<gene>
    <name evidence="3" type="ORF">KDK95_22375</name>
</gene>
<evidence type="ECO:0000313" key="4">
    <source>
        <dbReference type="Proteomes" id="UP000676325"/>
    </source>
</evidence>
<dbReference type="GO" id="GO:0016853">
    <property type="term" value="F:isomerase activity"/>
    <property type="evidence" value="ECO:0007669"/>
    <property type="project" value="UniProtKB-KW"/>
</dbReference>
<dbReference type="Gene3D" id="1.20.120.450">
    <property type="entry name" value="dinb family like domain"/>
    <property type="match status" value="1"/>
</dbReference>
<comment type="caution">
    <text evidence="3">The sequence shown here is derived from an EMBL/GenBank/DDBJ whole genome shotgun (WGS) entry which is preliminary data.</text>
</comment>
<evidence type="ECO:0000313" key="3">
    <source>
        <dbReference type="EMBL" id="MBR7829070.1"/>
    </source>
</evidence>
<feature type="domain" description="MDMPI C-terminal" evidence="1">
    <location>
        <begin position="159"/>
        <end position="261"/>
    </location>
</feature>
<accession>A0A941EA69</accession>
<dbReference type="GO" id="GO:0046872">
    <property type="term" value="F:metal ion binding"/>
    <property type="evidence" value="ECO:0007669"/>
    <property type="project" value="InterPro"/>
</dbReference>
<keyword evidence="4" id="KW-1185">Reference proteome</keyword>
<organism evidence="3 4">
    <name type="scientific">Actinospica acidithermotolerans</name>
    <dbReference type="NCBI Taxonomy" id="2828514"/>
    <lineage>
        <taxon>Bacteria</taxon>
        <taxon>Bacillati</taxon>
        <taxon>Actinomycetota</taxon>
        <taxon>Actinomycetes</taxon>
        <taxon>Catenulisporales</taxon>
        <taxon>Actinospicaceae</taxon>
        <taxon>Actinospica</taxon>
    </lineage>
</organism>
<sequence>MPTLAPSPACHALEAPRVLDLIKADVARIAALVAEADPGRPVPSCPDWTLADLVEHLGRIHRWATAIVTRLPQERIELSAQEIGFPKDAWSAAPDWVAAGGAALVEALGRADLDAPCYAWGGDQHVRFWLRRMLHETAIHRVDAELAVLGEATALEQAVAVDTIDEFLANVPYTKRFRPAVRELHGDGETIHLHATDLDESELPGEWLITLEPHGFRWSHAHVKGAAAVRGTASDLALWITQRKGGAEAGLELLGEEPLLAYWSAKTAL</sequence>
<evidence type="ECO:0000259" key="2">
    <source>
        <dbReference type="Pfam" id="PF11716"/>
    </source>
</evidence>
<reference evidence="3" key="1">
    <citation type="submission" date="2021-04" db="EMBL/GenBank/DDBJ databases">
        <title>Genome based classification of Actinospica acidithermotolerans sp. nov., an actinobacterium isolated from an Indonesian hot spring.</title>
        <authorList>
            <person name="Kusuma A.B."/>
            <person name="Putra K.E."/>
            <person name="Nafisah S."/>
            <person name="Loh J."/>
            <person name="Nouioui I."/>
            <person name="Goodfellow M."/>
        </authorList>
    </citation>
    <scope>NUCLEOTIDE SEQUENCE</scope>
    <source>
        <strain evidence="3">MGRD01-02</strain>
    </source>
</reference>
<protein>
    <submittedName>
        <fullName evidence="3">Maleylpyruvate isomerase family mycothiol-dependent enzyme</fullName>
    </submittedName>
</protein>
<dbReference type="InterPro" id="IPR034660">
    <property type="entry name" value="DinB/YfiT-like"/>
</dbReference>
<dbReference type="Pfam" id="PF11716">
    <property type="entry name" value="MDMPI_N"/>
    <property type="match status" value="1"/>
</dbReference>
<dbReference type="Proteomes" id="UP000676325">
    <property type="component" value="Unassembled WGS sequence"/>
</dbReference>
<dbReference type="PANTHER" id="PTHR40758">
    <property type="entry name" value="CONSERVED PROTEIN"/>
    <property type="match status" value="1"/>
</dbReference>
<dbReference type="SUPFAM" id="SSF109854">
    <property type="entry name" value="DinB/YfiT-like putative metalloenzymes"/>
    <property type="match status" value="1"/>
</dbReference>
<dbReference type="PANTHER" id="PTHR40758:SF1">
    <property type="entry name" value="CONSERVED PROTEIN"/>
    <property type="match status" value="1"/>
</dbReference>
<dbReference type="EMBL" id="JAGSOH010000074">
    <property type="protein sequence ID" value="MBR7829070.1"/>
    <property type="molecule type" value="Genomic_DNA"/>
</dbReference>
<proteinExistence type="predicted"/>
<dbReference type="InterPro" id="IPR017517">
    <property type="entry name" value="Maleyloyr_isom"/>
</dbReference>
<dbReference type="NCBIfam" id="TIGR03083">
    <property type="entry name" value="maleylpyruvate isomerase family mycothiol-dependent enzyme"/>
    <property type="match status" value="1"/>
</dbReference>
<dbReference type="InterPro" id="IPR010872">
    <property type="entry name" value="MDMPI_C-term_domain"/>
</dbReference>
<dbReference type="AlphaFoldDB" id="A0A941EA69"/>
<dbReference type="RefSeq" id="WP_212520207.1">
    <property type="nucleotide sequence ID" value="NZ_JAGSOH010000074.1"/>
</dbReference>
<name>A0A941EA69_9ACTN</name>
<dbReference type="Pfam" id="PF07398">
    <property type="entry name" value="MDMPI_C"/>
    <property type="match status" value="1"/>
</dbReference>
<feature type="domain" description="Mycothiol-dependent maleylpyruvate isomerase metal-binding" evidence="2">
    <location>
        <begin position="22"/>
        <end position="144"/>
    </location>
</feature>
<dbReference type="GO" id="GO:0005886">
    <property type="term" value="C:plasma membrane"/>
    <property type="evidence" value="ECO:0007669"/>
    <property type="project" value="TreeGrafter"/>
</dbReference>
<keyword evidence="3" id="KW-0413">Isomerase</keyword>